<reference evidence="1" key="1">
    <citation type="submission" date="2015-10" db="EMBL/GenBank/DDBJ databases">
        <authorList>
            <person name="Gilbert D.G."/>
        </authorList>
    </citation>
    <scope>NUCLEOTIDE SEQUENCE</scope>
</reference>
<dbReference type="AlphaFoldDB" id="A0A160TZP9"/>
<dbReference type="EMBL" id="CZQD01000038">
    <property type="protein sequence ID" value="CUS57260.1"/>
    <property type="molecule type" value="Genomic_DNA"/>
</dbReference>
<protein>
    <submittedName>
        <fullName evidence="1">Uncharacterized protein</fullName>
    </submittedName>
</protein>
<proteinExistence type="predicted"/>
<accession>A0A160TZP9</accession>
<organism evidence="1">
    <name type="scientific">hydrothermal vent metagenome</name>
    <dbReference type="NCBI Taxonomy" id="652676"/>
    <lineage>
        <taxon>unclassified sequences</taxon>
        <taxon>metagenomes</taxon>
        <taxon>ecological metagenomes</taxon>
    </lineage>
</organism>
<name>A0A160TZP9_9ZZZZ</name>
<sequence length="193" mass="21503">MKDRIFFPLAFLLVVGMVVLAIWPAIGRLPDGPITGDGTNYDRVTVSGQFLNKILAGGDATTELVRNRGDDYLLYIEAQAGLLGPEPEDGPHFRLASDLEVQFSGRRVRCTVRMRPADQRGAMQAKVNYSVGREGDSGWQVFDLVSGFENFSFEYVVPEHIGDQGFDYFAIRPVVPEKSRALLVESVTFERIE</sequence>
<evidence type="ECO:0000313" key="1">
    <source>
        <dbReference type="EMBL" id="CUS57260.1"/>
    </source>
</evidence>
<gene>
    <name evidence="1" type="ORF">MGWOODY_Hyp863</name>
</gene>